<dbReference type="EMBL" id="NOIG01000003">
    <property type="protein sequence ID" value="OYD51746.1"/>
    <property type="molecule type" value="Genomic_DNA"/>
</dbReference>
<dbReference type="InterPro" id="IPR020904">
    <property type="entry name" value="Sc_DH/Rdtase_CS"/>
</dbReference>
<feature type="transmembrane region" description="Helical" evidence="6">
    <location>
        <begin position="12"/>
        <end position="30"/>
    </location>
</feature>
<dbReference type="SUPFAM" id="SSF51735">
    <property type="entry name" value="NAD(P)-binding Rossmann-fold domains"/>
    <property type="match status" value="1"/>
</dbReference>
<dbReference type="CDD" id="cd05233">
    <property type="entry name" value="SDR_c"/>
    <property type="match status" value="1"/>
</dbReference>
<dbReference type="GO" id="GO:0016491">
    <property type="term" value="F:oxidoreductase activity"/>
    <property type="evidence" value="ECO:0007669"/>
    <property type="project" value="UniProtKB-KW"/>
</dbReference>
<name>A0A235ERR9_9BURK</name>
<comment type="similarity">
    <text evidence="1">Belongs to the short-chain dehydrogenases/reductases (SDR) family.</text>
</comment>
<reference evidence="8 9" key="1">
    <citation type="submission" date="2017-07" db="EMBL/GenBank/DDBJ databases">
        <title>Acidovorax KNDSW TSA 6 genome sequence and assembly.</title>
        <authorList>
            <person name="Mayilraj S."/>
        </authorList>
    </citation>
    <scope>NUCLEOTIDE SEQUENCE [LARGE SCALE GENOMIC DNA]</scope>
    <source>
        <strain evidence="8 9">KNDSW-TSA6</strain>
    </source>
</reference>
<dbReference type="OrthoDB" id="7064009at2"/>
<dbReference type="AlphaFoldDB" id="A0A235ERR9"/>
<dbReference type="Proteomes" id="UP000215441">
    <property type="component" value="Unassembled WGS sequence"/>
</dbReference>
<evidence type="ECO:0000313" key="9">
    <source>
        <dbReference type="Proteomes" id="UP000215441"/>
    </source>
</evidence>
<dbReference type="FunFam" id="3.40.50.720:FF:000084">
    <property type="entry name" value="Short-chain dehydrogenase reductase"/>
    <property type="match status" value="1"/>
</dbReference>
<evidence type="ECO:0000256" key="2">
    <source>
        <dbReference type="ARBA" id="ARBA00023002"/>
    </source>
</evidence>
<dbReference type="PRINTS" id="PR00081">
    <property type="entry name" value="GDHRDH"/>
</dbReference>
<comment type="caution">
    <text evidence="8">The sequence shown here is derived from an EMBL/GenBank/DDBJ whole genome shotgun (WGS) entry which is preliminary data.</text>
</comment>
<keyword evidence="6" id="KW-0812">Transmembrane</keyword>
<sequence length="255" mass="25991">MQNSEWNLAGKAILVTGASSGIGAATAVALGRQRARVVLAARRVPDCEAVAEQVRAAGGEAWVTPVDVTDEASVQRCVEAAIKRFGRLDGAFNNAGALGTGAPLHTLAASDVQTVLQANVMGIFHAMKHQIAAMLATGGGAIVNNLSISSGVAFAGISAYTASKHAALGLTRNAALEYFQQGIRVNAVSPGPTVTPMAVAGFGSEDNMRAALQASPAGRPARPEDMAGPVLFLLSEAARYVSGHNLVVDGGYTLA</sequence>
<evidence type="ECO:0000256" key="3">
    <source>
        <dbReference type="ARBA" id="ARBA00023027"/>
    </source>
</evidence>
<evidence type="ECO:0000256" key="4">
    <source>
        <dbReference type="ARBA" id="ARBA00023098"/>
    </source>
</evidence>
<dbReference type="RefSeq" id="WP_094286043.1">
    <property type="nucleotide sequence ID" value="NZ_NOIG01000003.1"/>
</dbReference>
<dbReference type="PROSITE" id="PS00061">
    <property type="entry name" value="ADH_SHORT"/>
    <property type="match status" value="1"/>
</dbReference>
<evidence type="ECO:0000256" key="6">
    <source>
        <dbReference type="SAM" id="Phobius"/>
    </source>
</evidence>
<organism evidence="8 9">
    <name type="scientific">Acidovorax kalamii</name>
    <dbReference type="NCBI Taxonomy" id="2004485"/>
    <lineage>
        <taxon>Bacteria</taxon>
        <taxon>Pseudomonadati</taxon>
        <taxon>Pseudomonadota</taxon>
        <taxon>Betaproteobacteria</taxon>
        <taxon>Burkholderiales</taxon>
        <taxon>Comamonadaceae</taxon>
        <taxon>Acidovorax</taxon>
    </lineage>
</organism>
<protein>
    <recommendedName>
        <fullName evidence="7">Ketoreductase domain-containing protein</fullName>
    </recommendedName>
</protein>
<gene>
    <name evidence="8" type="ORF">CBY09_02405</name>
</gene>
<evidence type="ECO:0000259" key="7">
    <source>
        <dbReference type="SMART" id="SM00822"/>
    </source>
</evidence>
<evidence type="ECO:0000313" key="8">
    <source>
        <dbReference type="EMBL" id="OYD51746.1"/>
    </source>
</evidence>
<accession>A0A235ERR9</accession>
<keyword evidence="5" id="KW-0753">Steroid metabolism</keyword>
<evidence type="ECO:0000256" key="5">
    <source>
        <dbReference type="ARBA" id="ARBA00023221"/>
    </source>
</evidence>
<feature type="domain" description="Ketoreductase" evidence="7">
    <location>
        <begin position="11"/>
        <end position="226"/>
    </location>
</feature>
<evidence type="ECO:0000256" key="1">
    <source>
        <dbReference type="ARBA" id="ARBA00006484"/>
    </source>
</evidence>
<dbReference type="InterPro" id="IPR057326">
    <property type="entry name" value="KR_dom"/>
</dbReference>
<keyword evidence="6" id="KW-1133">Transmembrane helix</keyword>
<keyword evidence="2" id="KW-0560">Oxidoreductase</keyword>
<dbReference type="PANTHER" id="PTHR43180:SF28">
    <property type="entry name" value="NAD(P)-BINDING ROSSMANN-FOLD SUPERFAMILY PROTEIN"/>
    <property type="match status" value="1"/>
</dbReference>
<dbReference type="Gene3D" id="3.40.50.720">
    <property type="entry name" value="NAD(P)-binding Rossmann-like Domain"/>
    <property type="match status" value="1"/>
</dbReference>
<proteinExistence type="inferred from homology"/>
<dbReference type="InterPro" id="IPR036291">
    <property type="entry name" value="NAD(P)-bd_dom_sf"/>
</dbReference>
<dbReference type="GO" id="GO:0008202">
    <property type="term" value="P:steroid metabolic process"/>
    <property type="evidence" value="ECO:0007669"/>
    <property type="project" value="UniProtKB-KW"/>
</dbReference>
<keyword evidence="6" id="KW-0472">Membrane</keyword>
<dbReference type="SMART" id="SM00822">
    <property type="entry name" value="PKS_KR"/>
    <property type="match status" value="1"/>
</dbReference>
<dbReference type="PANTHER" id="PTHR43180">
    <property type="entry name" value="3-OXOACYL-(ACYL-CARRIER-PROTEIN) REDUCTASE (AFU_ORTHOLOGUE AFUA_6G11210)"/>
    <property type="match status" value="1"/>
</dbReference>
<dbReference type="Pfam" id="PF13561">
    <property type="entry name" value="adh_short_C2"/>
    <property type="match status" value="1"/>
</dbReference>
<dbReference type="PRINTS" id="PR00080">
    <property type="entry name" value="SDRFAMILY"/>
</dbReference>
<keyword evidence="4" id="KW-0443">Lipid metabolism</keyword>
<keyword evidence="9" id="KW-1185">Reference proteome</keyword>
<keyword evidence="3" id="KW-0520">NAD</keyword>
<dbReference type="InterPro" id="IPR002347">
    <property type="entry name" value="SDR_fam"/>
</dbReference>